<dbReference type="KEGG" id="tsph:KIH39_13130"/>
<evidence type="ECO:0000313" key="3">
    <source>
        <dbReference type="EMBL" id="QVL29816.1"/>
    </source>
</evidence>
<keyword evidence="2" id="KW-0732">Signal</keyword>
<dbReference type="RefSeq" id="WP_213493698.1">
    <property type="nucleotide sequence ID" value="NZ_CP074694.1"/>
</dbReference>
<feature type="region of interest" description="Disordered" evidence="1">
    <location>
        <begin position="34"/>
        <end position="88"/>
    </location>
</feature>
<keyword evidence="4" id="KW-1185">Reference proteome</keyword>
<feature type="compositionally biased region" description="Low complexity" evidence="1">
    <location>
        <begin position="41"/>
        <end position="57"/>
    </location>
</feature>
<evidence type="ECO:0000256" key="2">
    <source>
        <dbReference type="SAM" id="SignalP"/>
    </source>
</evidence>
<protein>
    <recommendedName>
        <fullName evidence="5">LPS-assembly protein LptD</fullName>
    </recommendedName>
</protein>
<evidence type="ECO:0000256" key="1">
    <source>
        <dbReference type="SAM" id="MobiDB-lite"/>
    </source>
</evidence>
<feature type="chain" id="PRO_5034032090" description="LPS-assembly protein LptD" evidence="2">
    <location>
        <begin position="26"/>
        <end position="933"/>
    </location>
</feature>
<proteinExistence type="predicted"/>
<feature type="signal peptide" evidence="2">
    <location>
        <begin position="1"/>
        <end position="25"/>
    </location>
</feature>
<dbReference type="EMBL" id="CP074694">
    <property type="protein sequence ID" value="QVL29816.1"/>
    <property type="molecule type" value="Genomic_DNA"/>
</dbReference>
<dbReference type="Proteomes" id="UP000676194">
    <property type="component" value="Chromosome"/>
</dbReference>
<organism evidence="3 4">
    <name type="scientific">Telmatocola sphagniphila</name>
    <dbReference type="NCBI Taxonomy" id="1123043"/>
    <lineage>
        <taxon>Bacteria</taxon>
        <taxon>Pseudomonadati</taxon>
        <taxon>Planctomycetota</taxon>
        <taxon>Planctomycetia</taxon>
        <taxon>Gemmatales</taxon>
        <taxon>Gemmataceae</taxon>
    </lineage>
</organism>
<sequence>MGWRTAFIGAVCTFVLAGFGNPASAQDPVLPRFVEPIPIPSNDSNSQSRSSQSSQVNTPVPGITTAAPPSGNATIPVSPPVTPAQSAIPLPTGATRLLQFGMRTSRGFNIKYVDGPQGQQIAILTGGIKMFATFIKGDKSTFLDVQADDVVVWLKGGQIDELINSSTPQPAGNEREIEVFMSGNVIVRYGNSTEKKNADGTPQEDKTMRADKVYYDVSKDKAIAVNGVLQFFRQGLRDPAVIKAREILQLSPTEFRAQAVQMSSSSLPSDPGVSMNAQTVDIVQEPDIRRNIFGNQYYNRLLQQDITSPETLFEAQNVTLQAMEYPFFYVPYMAGNVNRPLGPLESVAFRTDKIFGTQILTTWSVLDLLAMTPLPGERWDLQADYLSDRGPALGTSYSNRGDKFYGMDMPFMTEFKAYGIYDQGHDKLGGPRENDFEPSQYRSRISWKGQLEVTEELTFMGQIAHLSDPRFLESYYKPEFDSGDNLESFGYLKYQDGIGAVSVLGKANFDRFWVTETNWLPKASGYWLGQSFFDTFTYNAWGSAGYAQLNPARTTLSPFSPPGQINTLPFPYEPTDQKTSTGRFDVMQEISLPFNAGPVKVVPYAKVDLAYYSNDLQGQDVGRFYGGGGVRTSLPMSQLYSDVESELLNLNGLNHKITFGANYFNAWTNVGHDQLPQLDRLNDDATDMALRDIHPFQTAYVPGYKGYALANSPYYDPQTYAVRRLLDTSPDTLDSIQILQLDVNQRWQTKRGYPGMEHTVDWLTLDLSASIFPDKNRDNFGHNVSFLEYDSYWYVGDRTGITSSGWFDPYDPGVSYWNIGTYLNRPDRTSFYIGYRQFDPVRSKALTASVQYVFSQKYSIIASTTYDFGLNQSLSNTLMFSRTGTDLTINFGFNYNAILNNFGFQFEVVPNLLASRGTGSGLFGPAAGGGIGR</sequence>
<accession>A0A8E6EW69</accession>
<dbReference type="AlphaFoldDB" id="A0A8E6EW69"/>
<evidence type="ECO:0000313" key="4">
    <source>
        <dbReference type="Proteomes" id="UP000676194"/>
    </source>
</evidence>
<evidence type="ECO:0008006" key="5">
    <source>
        <dbReference type="Google" id="ProtNLM"/>
    </source>
</evidence>
<gene>
    <name evidence="3" type="ORF">KIH39_13130</name>
</gene>
<name>A0A8E6EW69_9BACT</name>
<reference evidence="3" key="1">
    <citation type="submission" date="2021-05" db="EMBL/GenBank/DDBJ databases">
        <title>Complete genome sequence of the cellulolytic planctomycete Telmatocola sphagniphila SP2T and characterization of the first cellulase from planctomycetes.</title>
        <authorList>
            <person name="Rakitin A.L."/>
            <person name="Beletsky A.V."/>
            <person name="Naumoff D.G."/>
            <person name="Kulichevskaya I.S."/>
            <person name="Mardanov A.V."/>
            <person name="Ravin N.V."/>
            <person name="Dedysh S.N."/>
        </authorList>
    </citation>
    <scope>NUCLEOTIDE SEQUENCE</scope>
    <source>
        <strain evidence="3">SP2T</strain>
    </source>
</reference>